<dbReference type="RefSeq" id="WP_183529473.1">
    <property type="nucleotide sequence ID" value="NZ_JACIJM010000006.1"/>
</dbReference>
<dbReference type="AlphaFoldDB" id="A0A7W9BM26"/>
<comment type="caution">
    <text evidence="2">The sequence shown here is derived from an EMBL/GenBank/DDBJ whole genome shotgun (WGS) entry which is preliminary data.</text>
</comment>
<dbReference type="Proteomes" id="UP000535415">
    <property type="component" value="Unassembled WGS sequence"/>
</dbReference>
<keyword evidence="3" id="KW-1185">Reference proteome</keyword>
<keyword evidence="1" id="KW-1133">Transmembrane helix</keyword>
<name>A0A7W9BM26_9RHOB</name>
<reference evidence="2 3" key="1">
    <citation type="submission" date="2020-08" db="EMBL/GenBank/DDBJ databases">
        <title>Genomic Encyclopedia of Type Strains, Phase IV (KMG-IV): sequencing the most valuable type-strain genomes for metagenomic binning, comparative biology and taxonomic classification.</title>
        <authorList>
            <person name="Goeker M."/>
        </authorList>
    </citation>
    <scope>NUCLEOTIDE SEQUENCE [LARGE SCALE GENOMIC DNA]</scope>
    <source>
        <strain evidence="2 3">DSM 101064</strain>
    </source>
</reference>
<evidence type="ECO:0000256" key="1">
    <source>
        <dbReference type="SAM" id="Phobius"/>
    </source>
</evidence>
<evidence type="ECO:0000313" key="2">
    <source>
        <dbReference type="EMBL" id="MBB5722837.1"/>
    </source>
</evidence>
<organism evidence="2 3">
    <name type="scientific">Yoonia ponticola</name>
    <dbReference type="NCBI Taxonomy" id="1524255"/>
    <lineage>
        <taxon>Bacteria</taxon>
        <taxon>Pseudomonadati</taxon>
        <taxon>Pseudomonadota</taxon>
        <taxon>Alphaproteobacteria</taxon>
        <taxon>Rhodobacterales</taxon>
        <taxon>Paracoccaceae</taxon>
        <taxon>Yoonia</taxon>
    </lineage>
</organism>
<keyword evidence="1" id="KW-0812">Transmembrane</keyword>
<evidence type="ECO:0000313" key="3">
    <source>
        <dbReference type="Proteomes" id="UP000535415"/>
    </source>
</evidence>
<dbReference type="EMBL" id="JACIJM010000006">
    <property type="protein sequence ID" value="MBB5722837.1"/>
    <property type="molecule type" value="Genomic_DNA"/>
</dbReference>
<gene>
    <name evidence="2" type="ORF">FHS72_002467</name>
</gene>
<sequence length="83" mass="8738">MSAPETNIEKQAKKHKGPLAGMAGVLVFVGVLLAAFVIWTVYNADTPEGAETQIDSRTGTEVEVDDGPEIETGLEGIVAPVEQ</sequence>
<protein>
    <submittedName>
        <fullName evidence="2">Uncharacterized protein</fullName>
    </submittedName>
</protein>
<feature type="transmembrane region" description="Helical" evidence="1">
    <location>
        <begin position="20"/>
        <end position="42"/>
    </location>
</feature>
<keyword evidence="1" id="KW-0472">Membrane</keyword>
<proteinExistence type="predicted"/>
<accession>A0A7W9BM26</accession>